<keyword evidence="6" id="KW-0418">Kinase</keyword>
<feature type="domain" description="Histidine kinase" evidence="10">
    <location>
        <begin position="258"/>
        <end position="458"/>
    </location>
</feature>
<dbReference type="InterPro" id="IPR036890">
    <property type="entry name" value="HATPase_C_sf"/>
</dbReference>
<evidence type="ECO:0000259" key="11">
    <source>
        <dbReference type="PROSITE" id="PS50112"/>
    </source>
</evidence>
<evidence type="ECO:0000256" key="5">
    <source>
        <dbReference type="ARBA" id="ARBA00022741"/>
    </source>
</evidence>
<evidence type="ECO:0000256" key="7">
    <source>
        <dbReference type="ARBA" id="ARBA00022840"/>
    </source>
</evidence>
<dbReference type="InterPro" id="IPR013767">
    <property type="entry name" value="PAS_fold"/>
</dbReference>
<keyword evidence="9" id="KW-0472">Membrane</keyword>
<feature type="transmembrane region" description="Helical" evidence="9">
    <location>
        <begin position="57"/>
        <end position="76"/>
    </location>
</feature>
<dbReference type="PANTHER" id="PTHR43065:SF10">
    <property type="entry name" value="PEROXIDE STRESS-ACTIVATED HISTIDINE KINASE MAK3"/>
    <property type="match status" value="1"/>
</dbReference>
<dbReference type="SUPFAM" id="SSF55874">
    <property type="entry name" value="ATPase domain of HSP90 chaperone/DNA topoisomerase II/histidine kinase"/>
    <property type="match status" value="1"/>
</dbReference>
<feature type="transmembrane region" description="Helical" evidence="9">
    <location>
        <begin position="12"/>
        <end position="29"/>
    </location>
</feature>
<reference evidence="12" key="1">
    <citation type="journal article" date="2014" name="Int. J. Syst. Evol. Microbiol.">
        <title>Complete genome sequence of Corynebacterium casei LMG S-19264T (=DSM 44701T), isolated from a smear-ripened cheese.</title>
        <authorList>
            <consortium name="US DOE Joint Genome Institute (JGI-PGF)"/>
            <person name="Walter F."/>
            <person name="Albersmeier A."/>
            <person name="Kalinowski J."/>
            <person name="Ruckert C."/>
        </authorList>
    </citation>
    <scope>NUCLEOTIDE SEQUENCE</scope>
    <source>
        <strain evidence="12">CGMCC 1.12997</strain>
    </source>
</reference>
<evidence type="ECO:0000256" key="4">
    <source>
        <dbReference type="ARBA" id="ARBA00022679"/>
    </source>
</evidence>
<comment type="caution">
    <text evidence="12">The sequence shown here is derived from an EMBL/GenBank/DDBJ whole genome shotgun (WGS) entry which is preliminary data.</text>
</comment>
<dbReference type="Pfam" id="PF00989">
    <property type="entry name" value="PAS"/>
    <property type="match status" value="1"/>
</dbReference>
<evidence type="ECO:0000313" key="12">
    <source>
        <dbReference type="EMBL" id="GGG72069.1"/>
    </source>
</evidence>
<sequence>MSSSSFQGNKKIVIFRAAILILVVALIDWRTSNELPLGFLYLLPMLVVGRALDPWQIAIVAALCTFLTEAFDAFIWNLKNGITRDILYFFAFLCTGLFVCEINRSRRRAIENLHEIEIERDARRDAEEQLKALIESSPAAIITADSVGCILMANEAAYRMLALQPDTLHGKLIHHYFPSLVNVSRQEPTPRLFRTVMQSRGQRDDGEVFLAEICFSTYRTNSGTRLAAMILDTSEELRTREETSLHQMLAGSRIAAAAVSHEVRNVSGAIAVVHQNLERSGLLSQNKDFEALGSLLNTLERIASVDLRQYTDQTAETDLTSVLDDMRIVVTPALKEAGIEGRWQIPSELPVVWADQQNLMQVFLNLTTNSIRALAGKSEKILSVTAKVSNQCVLIEFSDNAGGVDHPDQLFHPFQRRAQVTGLGLFLSRAFMRASRGELRYKPLSGGTCFIVEMPIAEQPKSFV</sequence>
<dbReference type="SMART" id="SM00387">
    <property type="entry name" value="HATPase_c"/>
    <property type="match status" value="1"/>
</dbReference>
<dbReference type="Proteomes" id="UP000647241">
    <property type="component" value="Unassembled WGS sequence"/>
</dbReference>
<name>A0A917HA14_9BACT</name>
<evidence type="ECO:0000256" key="9">
    <source>
        <dbReference type="SAM" id="Phobius"/>
    </source>
</evidence>
<keyword evidence="5" id="KW-0547">Nucleotide-binding</keyword>
<dbReference type="EC" id="2.7.13.3" evidence="2"/>
<dbReference type="NCBIfam" id="TIGR00229">
    <property type="entry name" value="sensory_box"/>
    <property type="match status" value="1"/>
</dbReference>
<keyword evidence="8" id="KW-0902">Two-component regulatory system</keyword>
<dbReference type="PANTHER" id="PTHR43065">
    <property type="entry name" value="SENSOR HISTIDINE KINASE"/>
    <property type="match status" value="1"/>
</dbReference>
<reference evidence="12" key="2">
    <citation type="submission" date="2020-09" db="EMBL/GenBank/DDBJ databases">
        <authorList>
            <person name="Sun Q."/>
            <person name="Zhou Y."/>
        </authorList>
    </citation>
    <scope>NUCLEOTIDE SEQUENCE</scope>
    <source>
        <strain evidence="12">CGMCC 1.12997</strain>
    </source>
</reference>
<dbReference type="SMART" id="SM00091">
    <property type="entry name" value="PAS"/>
    <property type="match status" value="1"/>
</dbReference>
<proteinExistence type="predicted"/>
<accession>A0A917HA14</accession>
<evidence type="ECO:0000256" key="1">
    <source>
        <dbReference type="ARBA" id="ARBA00000085"/>
    </source>
</evidence>
<dbReference type="PRINTS" id="PR00344">
    <property type="entry name" value="BCTRLSENSOR"/>
</dbReference>
<keyword evidence="3" id="KW-0597">Phosphoprotein</keyword>
<evidence type="ECO:0000256" key="2">
    <source>
        <dbReference type="ARBA" id="ARBA00012438"/>
    </source>
</evidence>
<feature type="transmembrane region" description="Helical" evidence="9">
    <location>
        <begin position="82"/>
        <end position="100"/>
    </location>
</feature>
<dbReference type="Pfam" id="PF02518">
    <property type="entry name" value="HATPase_c"/>
    <property type="match status" value="1"/>
</dbReference>
<dbReference type="SUPFAM" id="SSF55785">
    <property type="entry name" value="PYP-like sensor domain (PAS domain)"/>
    <property type="match status" value="1"/>
</dbReference>
<dbReference type="InterPro" id="IPR000014">
    <property type="entry name" value="PAS"/>
</dbReference>
<keyword evidence="13" id="KW-1185">Reference proteome</keyword>
<evidence type="ECO:0000259" key="10">
    <source>
        <dbReference type="PROSITE" id="PS50109"/>
    </source>
</evidence>
<comment type="catalytic activity">
    <reaction evidence="1">
        <text>ATP + protein L-histidine = ADP + protein N-phospho-L-histidine.</text>
        <dbReference type="EC" id="2.7.13.3"/>
    </reaction>
</comment>
<dbReference type="InterPro" id="IPR003594">
    <property type="entry name" value="HATPase_dom"/>
</dbReference>
<dbReference type="EMBL" id="BMGT01000002">
    <property type="protein sequence ID" value="GGG72069.1"/>
    <property type="molecule type" value="Genomic_DNA"/>
</dbReference>
<dbReference type="GO" id="GO:0000160">
    <property type="term" value="P:phosphorelay signal transduction system"/>
    <property type="evidence" value="ECO:0007669"/>
    <property type="project" value="UniProtKB-KW"/>
</dbReference>
<dbReference type="Gene3D" id="3.30.450.20">
    <property type="entry name" value="PAS domain"/>
    <property type="match status" value="1"/>
</dbReference>
<evidence type="ECO:0000313" key="13">
    <source>
        <dbReference type="Proteomes" id="UP000647241"/>
    </source>
</evidence>
<gene>
    <name evidence="12" type="ORF">GCM10011585_12950</name>
</gene>
<dbReference type="GO" id="GO:0006355">
    <property type="term" value="P:regulation of DNA-templated transcription"/>
    <property type="evidence" value="ECO:0007669"/>
    <property type="project" value="InterPro"/>
</dbReference>
<dbReference type="InterPro" id="IPR005467">
    <property type="entry name" value="His_kinase_dom"/>
</dbReference>
<dbReference type="AlphaFoldDB" id="A0A917HA14"/>
<dbReference type="RefSeq" id="WP_188553386.1">
    <property type="nucleotide sequence ID" value="NZ_BMGT01000002.1"/>
</dbReference>
<keyword evidence="9" id="KW-0812">Transmembrane</keyword>
<protein>
    <recommendedName>
        <fullName evidence="2">histidine kinase</fullName>
        <ecNumber evidence="2">2.7.13.3</ecNumber>
    </recommendedName>
</protein>
<dbReference type="Gene3D" id="3.30.565.10">
    <property type="entry name" value="Histidine kinase-like ATPase, C-terminal domain"/>
    <property type="match status" value="1"/>
</dbReference>
<dbReference type="GO" id="GO:0005524">
    <property type="term" value="F:ATP binding"/>
    <property type="evidence" value="ECO:0007669"/>
    <property type="project" value="UniProtKB-KW"/>
</dbReference>
<feature type="domain" description="PAS" evidence="11">
    <location>
        <begin position="126"/>
        <end position="200"/>
    </location>
</feature>
<dbReference type="InterPro" id="IPR035965">
    <property type="entry name" value="PAS-like_dom_sf"/>
</dbReference>
<dbReference type="PROSITE" id="PS50112">
    <property type="entry name" value="PAS"/>
    <property type="match status" value="1"/>
</dbReference>
<evidence type="ECO:0000256" key="6">
    <source>
        <dbReference type="ARBA" id="ARBA00022777"/>
    </source>
</evidence>
<organism evidence="12 13">
    <name type="scientific">Edaphobacter dinghuensis</name>
    <dbReference type="NCBI Taxonomy" id="1560005"/>
    <lineage>
        <taxon>Bacteria</taxon>
        <taxon>Pseudomonadati</taxon>
        <taxon>Acidobacteriota</taxon>
        <taxon>Terriglobia</taxon>
        <taxon>Terriglobales</taxon>
        <taxon>Acidobacteriaceae</taxon>
        <taxon>Edaphobacter</taxon>
    </lineage>
</organism>
<keyword evidence="9" id="KW-1133">Transmembrane helix</keyword>
<dbReference type="InterPro" id="IPR004358">
    <property type="entry name" value="Sig_transdc_His_kin-like_C"/>
</dbReference>
<dbReference type="GO" id="GO:0004673">
    <property type="term" value="F:protein histidine kinase activity"/>
    <property type="evidence" value="ECO:0007669"/>
    <property type="project" value="UniProtKB-EC"/>
</dbReference>
<dbReference type="PROSITE" id="PS50109">
    <property type="entry name" value="HIS_KIN"/>
    <property type="match status" value="1"/>
</dbReference>
<evidence type="ECO:0000256" key="8">
    <source>
        <dbReference type="ARBA" id="ARBA00023012"/>
    </source>
</evidence>
<evidence type="ECO:0000256" key="3">
    <source>
        <dbReference type="ARBA" id="ARBA00022553"/>
    </source>
</evidence>
<keyword evidence="4" id="KW-0808">Transferase</keyword>
<keyword evidence="7" id="KW-0067">ATP-binding</keyword>